<protein>
    <submittedName>
        <fullName evidence="2">Uncharacterized protein</fullName>
    </submittedName>
</protein>
<accession>A0AAE0N0D6</accession>
<dbReference type="AlphaFoldDB" id="A0AAE0N0D6"/>
<keyword evidence="3" id="KW-1185">Reference proteome</keyword>
<keyword evidence="1" id="KW-0472">Membrane</keyword>
<proteinExistence type="predicted"/>
<feature type="transmembrane region" description="Helical" evidence="1">
    <location>
        <begin position="12"/>
        <end position="30"/>
    </location>
</feature>
<feature type="transmembrane region" description="Helical" evidence="1">
    <location>
        <begin position="831"/>
        <end position="853"/>
    </location>
</feature>
<evidence type="ECO:0000313" key="2">
    <source>
        <dbReference type="EMBL" id="KAK3365595.1"/>
    </source>
</evidence>
<gene>
    <name evidence="2" type="ORF">B0T24DRAFT_723298</name>
</gene>
<feature type="transmembrane region" description="Helical" evidence="1">
    <location>
        <begin position="729"/>
        <end position="747"/>
    </location>
</feature>
<evidence type="ECO:0000313" key="3">
    <source>
        <dbReference type="Proteomes" id="UP001287356"/>
    </source>
</evidence>
<organism evidence="2 3">
    <name type="scientific">Lasiosphaeria ovina</name>
    <dbReference type="NCBI Taxonomy" id="92902"/>
    <lineage>
        <taxon>Eukaryota</taxon>
        <taxon>Fungi</taxon>
        <taxon>Dikarya</taxon>
        <taxon>Ascomycota</taxon>
        <taxon>Pezizomycotina</taxon>
        <taxon>Sordariomycetes</taxon>
        <taxon>Sordariomycetidae</taxon>
        <taxon>Sordariales</taxon>
        <taxon>Lasiosphaeriaceae</taxon>
        <taxon>Lasiosphaeria</taxon>
    </lineage>
</organism>
<dbReference type="EMBL" id="JAULSN010000008">
    <property type="protein sequence ID" value="KAK3365595.1"/>
    <property type="molecule type" value="Genomic_DNA"/>
</dbReference>
<dbReference type="Proteomes" id="UP001287356">
    <property type="component" value="Unassembled WGS sequence"/>
</dbReference>
<keyword evidence="1" id="KW-1133">Transmembrane helix</keyword>
<keyword evidence="1" id="KW-0812">Transmembrane</keyword>
<feature type="transmembrane region" description="Helical" evidence="1">
    <location>
        <begin position="767"/>
        <end position="787"/>
    </location>
</feature>
<reference evidence="2" key="1">
    <citation type="journal article" date="2023" name="Mol. Phylogenet. Evol.">
        <title>Genome-scale phylogeny and comparative genomics of the fungal order Sordariales.</title>
        <authorList>
            <person name="Hensen N."/>
            <person name="Bonometti L."/>
            <person name="Westerberg I."/>
            <person name="Brannstrom I.O."/>
            <person name="Guillou S."/>
            <person name="Cros-Aarteil S."/>
            <person name="Calhoun S."/>
            <person name="Haridas S."/>
            <person name="Kuo A."/>
            <person name="Mondo S."/>
            <person name="Pangilinan J."/>
            <person name="Riley R."/>
            <person name="LaButti K."/>
            <person name="Andreopoulos B."/>
            <person name="Lipzen A."/>
            <person name="Chen C."/>
            <person name="Yan M."/>
            <person name="Daum C."/>
            <person name="Ng V."/>
            <person name="Clum A."/>
            <person name="Steindorff A."/>
            <person name="Ohm R.A."/>
            <person name="Martin F."/>
            <person name="Silar P."/>
            <person name="Natvig D.O."/>
            <person name="Lalanne C."/>
            <person name="Gautier V."/>
            <person name="Ament-Velasquez S.L."/>
            <person name="Kruys A."/>
            <person name="Hutchinson M.I."/>
            <person name="Powell A.J."/>
            <person name="Barry K."/>
            <person name="Miller A.N."/>
            <person name="Grigoriev I.V."/>
            <person name="Debuchy R."/>
            <person name="Gladieux P."/>
            <person name="Hiltunen Thoren M."/>
            <person name="Johannesson H."/>
        </authorList>
    </citation>
    <scope>NUCLEOTIDE SEQUENCE</scope>
    <source>
        <strain evidence="2">CBS 958.72</strain>
    </source>
</reference>
<reference evidence="2" key="2">
    <citation type="submission" date="2023-06" db="EMBL/GenBank/DDBJ databases">
        <authorList>
            <consortium name="Lawrence Berkeley National Laboratory"/>
            <person name="Haridas S."/>
            <person name="Hensen N."/>
            <person name="Bonometti L."/>
            <person name="Westerberg I."/>
            <person name="Brannstrom I.O."/>
            <person name="Guillou S."/>
            <person name="Cros-Aarteil S."/>
            <person name="Calhoun S."/>
            <person name="Kuo A."/>
            <person name="Mondo S."/>
            <person name="Pangilinan J."/>
            <person name="Riley R."/>
            <person name="Labutti K."/>
            <person name="Andreopoulos B."/>
            <person name="Lipzen A."/>
            <person name="Chen C."/>
            <person name="Yanf M."/>
            <person name="Daum C."/>
            <person name="Ng V."/>
            <person name="Clum A."/>
            <person name="Steindorff A."/>
            <person name="Ohm R."/>
            <person name="Martin F."/>
            <person name="Silar P."/>
            <person name="Natvig D."/>
            <person name="Lalanne C."/>
            <person name="Gautier V."/>
            <person name="Ament-Velasquez S.L."/>
            <person name="Kruys A."/>
            <person name="Hutchinson M.I."/>
            <person name="Powell A.J."/>
            <person name="Barry K."/>
            <person name="Miller A.N."/>
            <person name="Grigoriev I.V."/>
            <person name="Debuchy R."/>
            <person name="Gladieux P."/>
            <person name="Thoren M.H."/>
            <person name="Johannesson H."/>
        </authorList>
    </citation>
    <scope>NUCLEOTIDE SEQUENCE</scope>
    <source>
        <strain evidence="2">CBS 958.72</strain>
    </source>
</reference>
<name>A0AAE0N0D6_9PEZI</name>
<feature type="transmembrane region" description="Helical" evidence="1">
    <location>
        <begin position="583"/>
        <end position="604"/>
    </location>
</feature>
<feature type="transmembrane region" description="Helical" evidence="1">
    <location>
        <begin position="865"/>
        <end position="889"/>
    </location>
</feature>
<comment type="caution">
    <text evidence="2">The sequence shown here is derived from an EMBL/GenBank/DDBJ whole genome shotgun (WGS) entry which is preliminary data.</text>
</comment>
<evidence type="ECO:0000256" key="1">
    <source>
        <dbReference type="SAM" id="Phobius"/>
    </source>
</evidence>
<sequence>MEAPNYRPIHLRWPFLAVFTSYIILLMGMLEWGCRSLPAQHGVQEAPVAQETDPNPDPNAEKNRTAFFSTQLVHARQAPILTTASTIMKPTASTPPMRLRHKNPIRARNETTATVTNITIDGTVLPPPVAFAGRQGYAPGWLEYLQPGNQSQGWNQSSLQARIPGPSKHGRLSGPTIGLVWTLSIRGGSTVFNYRDVDAEFEAASSSEDCRNVHGNDKAGSFIYAGTITCNEGSFVFHKDSCWRRWKESTDMEKKYIDQRGCWSQSEIDLRAERKKMSGLGMPCDTTVGDMAGPRFFGNCNRVTTTVTERDARGSPIATVTAEMAVLTLKNPDGVPYTTSTLFQSHSAAPTGKRLMLKLTTLRNDAGVPTATVTVQLYILTNSQGIPFATSTRQLGDSTVTLRDPRGSATATVTIGRPSVHRTPPLTPTVLTLTDARGTPTATITEPATPDASSFPTDSSGFYLLTNPAAVALSILAEMLLSSLHALLPFRRLTRKTLEGCGATAAQCLVLPNGIIGAINSVRIAREDKDPLPLLANLLVLLSAAATALSSEAVGIRLGGRCHHDDFTGCYMGVGVFLGPARALQAILAVELAVLVCAAALLVLPGKRRSGVAVPQGSVAATAALAQNGALREAFRSLLAGKDKISNRHIINAFHGLRFSLGYFPAVTRGRRGMEYRIPVDVAQAEKKKKESPRRSEGMQRIMEGLRHSWLVARVKGALPSRAASSEKTYECCGLVYTVGLILLVAYYTATQDADSAFERFMNHQGFGVRVLFTGFGVVLSLFWDTYYARVVTIQPYRLLAYSVDGVPFSVLAATAPTTVFTGLLRWRQELFPWAVAMHGVLAKFTPILLSNIPFSPAQTWQLHIVYAWATVASLALMAAVLTCALLFVKYSDMPVEPASLAGRVYYLCDSGVAAEISSSWPPPSTGSEMRRAEINVPSTTRYKFGKMVGVSGRKTVGLFAVNSSNHRPK</sequence>